<dbReference type="GO" id="GO:0005886">
    <property type="term" value="C:plasma membrane"/>
    <property type="evidence" value="ECO:0007669"/>
    <property type="project" value="UniProtKB-SubCell"/>
</dbReference>
<evidence type="ECO:0000256" key="17">
    <source>
        <dbReference type="ARBA" id="ARBA00048623"/>
    </source>
</evidence>
<comment type="function">
    <text evidence="14 19">Joins adenosylcobinamide-GDP and alpha-ribazole to generate adenosylcobalamin (Ado-cobalamin). Also synthesizes adenosylcobalamin 5'-phosphate from adenosylcobinamide-GDP and alpha-ribazole 5'-phosphate.</text>
</comment>
<dbReference type="AlphaFoldDB" id="A0A135HV94"/>
<dbReference type="HAMAP" id="MF_00719">
    <property type="entry name" value="CobS"/>
    <property type="match status" value="1"/>
</dbReference>
<gene>
    <name evidence="19" type="primary">cobS</name>
    <name evidence="20" type="ORF">ATN84_13180</name>
</gene>
<feature type="transmembrane region" description="Helical" evidence="19">
    <location>
        <begin position="185"/>
        <end position="203"/>
    </location>
</feature>
<name>A0A135HV94_9HYPH</name>
<keyword evidence="9 19" id="KW-0808">Transferase</keyword>
<comment type="catalytic activity">
    <reaction evidence="18 19">
        <text>alpha-ribazole 5'-phosphate + adenosylcob(III)inamide-GDP = adenosylcob(III)alamin 5'-phosphate + GMP + H(+)</text>
        <dbReference type="Rhea" id="RHEA:23560"/>
        <dbReference type="ChEBI" id="CHEBI:15378"/>
        <dbReference type="ChEBI" id="CHEBI:57918"/>
        <dbReference type="ChEBI" id="CHEBI:58115"/>
        <dbReference type="ChEBI" id="CHEBI:60487"/>
        <dbReference type="ChEBI" id="CHEBI:60493"/>
        <dbReference type="EC" id="2.7.8.26"/>
    </reaction>
</comment>
<sequence length="260" mass="26209">MNTDGLLAEIMRSLGFLTRLPISQSWFAGQNGSLAENSRVFPLAGAVIALPAAFALILASLFNLPPMVTGMIAIAVLAAVTGALHEDGLADVADGFFGGATEKQRLEIMKDSRIGTFAALALIVSIGLRTLLLAAIIERAGPGLAALALIGTEAASRAVLVQFWHMLPSARPGGLADGAGSPDGTAAFTALLAGFLILIVTYVPAGGIGGLLIAGLLCAAATFGFANLCTLKIGGQTGDALGAVQQIAAVALLTGLVMMV</sequence>
<evidence type="ECO:0000256" key="7">
    <source>
        <dbReference type="ARBA" id="ARBA00022475"/>
    </source>
</evidence>
<evidence type="ECO:0000256" key="2">
    <source>
        <dbReference type="ARBA" id="ARBA00004651"/>
    </source>
</evidence>
<feature type="transmembrane region" description="Helical" evidence="19">
    <location>
        <begin position="143"/>
        <end position="164"/>
    </location>
</feature>
<evidence type="ECO:0000256" key="5">
    <source>
        <dbReference type="ARBA" id="ARBA00013200"/>
    </source>
</evidence>
<dbReference type="Proteomes" id="UP000070107">
    <property type="component" value="Unassembled WGS sequence"/>
</dbReference>
<proteinExistence type="inferred from homology"/>
<accession>A0A135HV94</accession>
<evidence type="ECO:0000256" key="8">
    <source>
        <dbReference type="ARBA" id="ARBA00022573"/>
    </source>
</evidence>
<evidence type="ECO:0000256" key="19">
    <source>
        <dbReference type="HAMAP-Rule" id="MF_00719"/>
    </source>
</evidence>
<dbReference type="RefSeq" id="WP_068882701.1">
    <property type="nucleotide sequence ID" value="NZ_LNTU01000023.1"/>
</dbReference>
<comment type="pathway">
    <text evidence="3 19">Cofactor biosynthesis; adenosylcobalamin biosynthesis; adenosylcobalamin from cob(II)yrinate a,c-diamide: step 7/7.</text>
</comment>
<dbReference type="OrthoDB" id="9794626at2"/>
<evidence type="ECO:0000256" key="1">
    <source>
        <dbReference type="ARBA" id="ARBA00001946"/>
    </source>
</evidence>
<dbReference type="STRING" id="1494590.ATN84_13180"/>
<dbReference type="EC" id="2.7.8.26" evidence="5 19"/>
<organism evidence="20 21">
    <name type="scientific">Paramesorhizobium deserti</name>
    <dbReference type="NCBI Taxonomy" id="1494590"/>
    <lineage>
        <taxon>Bacteria</taxon>
        <taxon>Pseudomonadati</taxon>
        <taxon>Pseudomonadota</taxon>
        <taxon>Alphaproteobacteria</taxon>
        <taxon>Hyphomicrobiales</taxon>
        <taxon>Phyllobacteriaceae</taxon>
        <taxon>Paramesorhizobium</taxon>
    </lineage>
</organism>
<evidence type="ECO:0000256" key="3">
    <source>
        <dbReference type="ARBA" id="ARBA00004663"/>
    </source>
</evidence>
<keyword evidence="21" id="KW-1185">Reference proteome</keyword>
<feature type="transmembrane region" description="Helical" evidence="19">
    <location>
        <begin position="240"/>
        <end position="259"/>
    </location>
</feature>
<evidence type="ECO:0000256" key="9">
    <source>
        <dbReference type="ARBA" id="ARBA00022679"/>
    </source>
</evidence>
<evidence type="ECO:0000256" key="13">
    <source>
        <dbReference type="ARBA" id="ARBA00023136"/>
    </source>
</evidence>
<dbReference type="PANTHER" id="PTHR34148">
    <property type="entry name" value="ADENOSYLCOBINAMIDE-GDP RIBAZOLETRANSFERASE"/>
    <property type="match status" value="1"/>
</dbReference>
<dbReference type="EMBL" id="LNTU01000023">
    <property type="protein sequence ID" value="KXF77109.1"/>
    <property type="molecule type" value="Genomic_DNA"/>
</dbReference>
<keyword evidence="7 19" id="KW-1003">Cell membrane</keyword>
<keyword evidence="10 19" id="KW-0812">Transmembrane</keyword>
<comment type="catalytic activity">
    <reaction evidence="17 19">
        <text>alpha-ribazole + adenosylcob(III)inamide-GDP = adenosylcob(III)alamin + GMP + H(+)</text>
        <dbReference type="Rhea" id="RHEA:16049"/>
        <dbReference type="ChEBI" id="CHEBI:10329"/>
        <dbReference type="ChEBI" id="CHEBI:15378"/>
        <dbReference type="ChEBI" id="CHEBI:18408"/>
        <dbReference type="ChEBI" id="CHEBI:58115"/>
        <dbReference type="ChEBI" id="CHEBI:60487"/>
        <dbReference type="EC" id="2.7.8.26"/>
    </reaction>
</comment>
<comment type="cofactor">
    <cofactor evidence="1 19">
        <name>Mg(2+)</name>
        <dbReference type="ChEBI" id="CHEBI:18420"/>
    </cofactor>
</comment>
<keyword evidence="11 19" id="KW-0460">Magnesium</keyword>
<feature type="transmembrane region" description="Helical" evidence="19">
    <location>
        <begin position="209"/>
        <end position="228"/>
    </location>
</feature>
<comment type="similarity">
    <text evidence="4 19">Belongs to the CobS family.</text>
</comment>
<comment type="caution">
    <text evidence="20">The sequence shown here is derived from an EMBL/GenBank/DDBJ whole genome shotgun (WGS) entry which is preliminary data.</text>
</comment>
<dbReference type="GO" id="GO:0009236">
    <property type="term" value="P:cobalamin biosynthetic process"/>
    <property type="evidence" value="ECO:0007669"/>
    <property type="project" value="UniProtKB-UniRule"/>
</dbReference>
<evidence type="ECO:0000256" key="16">
    <source>
        <dbReference type="ARBA" id="ARBA00032853"/>
    </source>
</evidence>
<dbReference type="UniPathway" id="UPA00148">
    <property type="reaction ID" value="UER00238"/>
</dbReference>
<comment type="subcellular location">
    <subcellularLocation>
        <location evidence="2 19">Cell membrane</location>
        <topology evidence="2 19">Multi-pass membrane protein</topology>
    </subcellularLocation>
</comment>
<dbReference type="PANTHER" id="PTHR34148:SF1">
    <property type="entry name" value="ADENOSYLCOBINAMIDE-GDP RIBAZOLETRANSFERASE"/>
    <property type="match status" value="1"/>
</dbReference>
<evidence type="ECO:0000256" key="10">
    <source>
        <dbReference type="ARBA" id="ARBA00022692"/>
    </source>
</evidence>
<dbReference type="Pfam" id="PF02654">
    <property type="entry name" value="CobS"/>
    <property type="match status" value="1"/>
</dbReference>
<evidence type="ECO:0000313" key="21">
    <source>
        <dbReference type="Proteomes" id="UP000070107"/>
    </source>
</evidence>
<keyword evidence="13 19" id="KW-0472">Membrane</keyword>
<reference evidence="20 21" key="1">
    <citation type="submission" date="2015-11" db="EMBL/GenBank/DDBJ databases">
        <title>Draft genome sequence of Paramesorhizobium deserti A-3-E, a strain highly resistant to diverse beta-lactam antibiotics.</title>
        <authorList>
            <person name="Lv R."/>
            <person name="Yang X."/>
            <person name="Fang N."/>
            <person name="Guo J."/>
            <person name="Luo X."/>
            <person name="Peng F."/>
            <person name="Yang R."/>
            <person name="Cui Y."/>
            <person name="Fang C."/>
            <person name="Song Y."/>
        </authorList>
    </citation>
    <scope>NUCLEOTIDE SEQUENCE [LARGE SCALE GENOMIC DNA]</scope>
    <source>
        <strain evidence="20 21">A-3-E</strain>
    </source>
</reference>
<evidence type="ECO:0000256" key="14">
    <source>
        <dbReference type="ARBA" id="ARBA00025228"/>
    </source>
</evidence>
<evidence type="ECO:0000256" key="6">
    <source>
        <dbReference type="ARBA" id="ARBA00015850"/>
    </source>
</evidence>
<evidence type="ECO:0000256" key="12">
    <source>
        <dbReference type="ARBA" id="ARBA00022989"/>
    </source>
</evidence>
<feature type="transmembrane region" description="Helical" evidence="19">
    <location>
        <begin position="114"/>
        <end position="137"/>
    </location>
</feature>
<evidence type="ECO:0000256" key="15">
    <source>
        <dbReference type="ARBA" id="ARBA00032605"/>
    </source>
</evidence>
<dbReference type="GO" id="GO:0051073">
    <property type="term" value="F:adenosylcobinamide-GDP ribazoletransferase activity"/>
    <property type="evidence" value="ECO:0007669"/>
    <property type="project" value="UniProtKB-UniRule"/>
</dbReference>
<dbReference type="GO" id="GO:0008818">
    <property type="term" value="F:cobalamin 5'-phosphate synthase activity"/>
    <property type="evidence" value="ECO:0007669"/>
    <property type="project" value="UniProtKB-UniRule"/>
</dbReference>
<dbReference type="InterPro" id="IPR003805">
    <property type="entry name" value="CobS"/>
</dbReference>
<feature type="transmembrane region" description="Helical" evidence="19">
    <location>
        <begin position="40"/>
        <end position="61"/>
    </location>
</feature>
<feature type="transmembrane region" description="Helical" evidence="19">
    <location>
        <begin position="67"/>
        <end position="84"/>
    </location>
</feature>
<evidence type="ECO:0000313" key="20">
    <source>
        <dbReference type="EMBL" id="KXF77109.1"/>
    </source>
</evidence>
<protein>
    <recommendedName>
        <fullName evidence="6 19">Adenosylcobinamide-GDP ribazoletransferase</fullName>
        <ecNumber evidence="5 19">2.7.8.26</ecNumber>
    </recommendedName>
    <alternativeName>
        <fullName evidence="16 19">Cobalamin synthase</fullName>
    </alternativeName>
    <alternativeName>
        <fullName evidence="15 19">Cobalamin-5'-phosphate synthase</fullName>
    </alternativeName>
</protein>
<evidence type="ECO:0000256" key="11">
    <source>
        <dbReference type="ARBA" id="ARBA00022842"/>
    </source>
</evidence>
<keyword evidence="12 19" id="KW-1133">Transmembrane helix</keyword>
<keyword evidence="8 19" id="KW-0169">Cobalamin biosynthesis</keyword>
<evidence type="ECO:0000256" key="18">
    <source>
        <dbReference type="ARBA" id="ARBA00049504"/>
    </source>
</evidence>
<evidence type="ECO:0000256" key="4">
    <source>
        <dbReference type="ARBA" id="ARBA00010561"/>
    </source>
</evidence>